<feature type="compositionally biased region" description="Polar residues" evidence="7">
    <location>
        <begin position="848"/>
        <end position="858"/>
    </location>
</feature>
<dbReference type="InterPro" id="IPR022684">
    <property type="entry name" value="Calpain_cysteine_protease"/>
</dbReference>
<evidence type="ECO:0000256" key="3">
    <source>
        <dbReference type="ARBA" id="ARBA00022801"/>
    </source>
</evidence>
<dbReference type="InterPro" id="IPR001300">
    <property type="entry name" value="Peptidase_C2_calpain_cat"/>
</dbReference>
<keyword evidence="2 6" id="KW-0645">Protease</keyword>
<feature type="compositionally biased region" description="Basic and acidic residues" evidence="7">
    <location>
        <begin position="676"/>
        <end position="690"/>
    </location>
</feature>
<evidence type="ECO:0000259" key="8">
    <source>
        <dbReference type="PROSITE" id="PS50203"/>
    </source>
</evidence>
<sequence>MIPKLPTYGPQKTVDDFWDRFVTKNPGKGEFSLFSFILWRGTKCYTKATTILPKNELATKLAKRTAAKDLAGGEVKTASASYEEAAALCRAKVQKIVAECRRVNVKYRDHHFDLDYDLSSGKRDCLESLSNLKGDYLPAMPPPPPPGMYTDSGSDSDNSRGPPPRHRRRRGQRGVPGDGKKGGKKSGRYEDGEDDEGGQPGVVGRGSRHMQADGDYGLWPGHEFSPRSVKRVGDIFEDPKFYIEGPSAHDVRQGRDGDCWLLAALCTLSNKPGLIERVCVDYDQDVGVYGFVFHRDGEWVSEIIDDKLYLIKPDYDEARDMDGQKNRERQLWDDMERGPDKEEMYRKAYQTNSSALYFSQCENPNETWLPLLEKAYAKAHGDYASIDGGFTGEGIEDLTGGVTSLLFTTDILDKEAFWNDELKQVNEQFLFGCSTGMWGRGYGRRKGIVERHAYSIMRAVEIDEQRLVMLKNPWGHSEWSGPWSDGSKEWTPEWMKKLNHKFGDDGAFWISYKDLLRKYQTFERTRLFGPEWKIRSMWTTLNVTWAPEYHTTKFTFKLEKSGPVVIVLSQLDDRYFRGLQGQYSFYIGFRLHKAGEEDYLVRSQTSFRMTRSCNTELDLEAGEYTVLVKIDADRDQATLPAEEVLRLNAKHRREKLLRIGLAYDLAHSKATAVETPEEKAAREAWEERQKEKHRKRIRKVHRERELLDIRQKMRNIRQQKRRIAHRDAWDKKQAEKREARRKAAEEEEEAQQREWERQQAGSRATAPGVDVNGEEVKALEAGSVHGEGKPAVENGEQPEAEKKLDTEENPVVKEQPEANGEDKADVKVKTDAPEAESAKGAGEAAPSIATTGPSASFHTATETTPESSEETPAETSKPEPATSDDTAQNAGPVATGLRTPNSNASQAGSDRDAEPQGLKEKLKKALDVVSNFKRELEDLLDGTAGDNQRPASEYLEEIEEQQHHHHPDEFHPHPEEHFHPGGGPPHPHHHGGPHPPHPHFQPHHIRGPPPPPPPGNWDRAPPRRLHRGGPPSHFGEETDLEDNYAFADPLSPDELSDEEVECLIRDNNARATRLMNNATMHWARQYGPPPPPGAGRDEFERDPWNAVAVVGLRIYYKHEPEEEEGKELVTIKVVRPTHYEDCSDDSEDEDEKKAGEKEKDEGEEEGKDETKVLDLDDSAKDAVKDLKSGDF</sequence>
<feature type="region of interest" description="Disordered" evidence="7">
    <location>
        <begin position="937"/>
        <end position="1058"/>
    </location>
</feature>
<dbReference type="Proteomes" id="UP001302126">
    <property type="component" value="Unassembled WGS sequence"/>
</dbReference>
<dbReference type="CDD" id="cd00044">
    <property type="entry name" value="CysPc"/>
    <property type="match status" value="1"/>
</dbReference>
<feature type="region of interest" description="Disordered" evidence="7">
    <location>
        <begin position="133"/>
        <end position="212"/>
    </location>
</feature>
<evidence type="ECO:0000256" key="1">
    <source>
        <dbReference type="ARBA" id="ARBA00007623"/>
    </source>
</evidence>
<feature type="region of interest" description="Disordered" evidence="7">
    <location>
        <begin position="1120"/>
        <end position="1191"/>
    </location>
</feature>
<feature type="compositionally biased region" description="Polar residues" evidence="7">
    <location>
        <begin position="898"/>
        <end position="908"/>
    </location>
</feature>
<feature type="compositionally biased region" description="Basic and acidic residues" evidence="7">
    <location>
        <begin position="1151"/>
        <end position="1160"/>
    </location>
</feature>
<comment type="similarity">
    <text evidence="1">Belongs to the peptidase C2 family.</text>
</comment>
<evidence type="ECO:0000256" key="4">
    <source>
        <dbReference type="ARBA" id="ARBA00022807"/>
    </source>
</evidence>
<organism evidence="9 10">
    <name type="scientific">Podospora australis</name>
    <dbReference type="NCBI Taxonomy" id="1536484"/>
    <lineage>
        <taxon>Eukaryota</taxon>
        <taxon>Fungi</taxon>
        <taxon>Dikarya</taxon>
        <taxon>Ascomycota</taxon>
        <taxon>Pezizomycotina</taxon>
        <taxon>Sordariomycetes</taxon>
        <taxon>Sordariomycetidae</taxon>
        <taxon>Sordariales</taxon>
        <taxon>Podosporaceae</taxon>
        <taxon>Podospora</taxon>
    </lineage>
</organism>
<dbReference type="Gene3D" id="3.90.70.10">
    <property type="entry name" value="Cysteine proteinases"/>
    <property type="match status" value="1"/>
</dbReference>
<dbReference type="GO" id="GO:0004198">
    <property type="term" value="F:calcium-dependent cysteine-type endopeptidase activity"/>
    <property type="evidence" value="ECO:0007669"/>
    <property type="project" value="InterPro"/>
</dbReference>
<dbReference type="AlphaFoldDB" id="A0AAN7AN58"/>
<reference evidence="9" key="1">
    <citation type="journal article" date="2023" name="Mol. Phylogenet. Evol.">
        <title>Genome-scale phylogeny and comparative genomics of the fungal order Sordariales.</title>
        <authorList>
            <person name="Hensen N."/>
            <person name="Bonometti L."/>
            <person name="Westerberg I."/>
            <person name="Brannstrom I.O."/>
            <person name="Guillou S."/>
            <person name="Cros-Aarteil S."/>
            <person name="Calhoun S."/>
            <person name="Haridas S."/>
            <person name="Kuo A."/>
            <person name="Mondo S."/>
            <person name="Pangilinan J."/>
            <person name="Riley R."/>
            <person name="LaButti K."/>
            <person name="Andreopoulos B."/>
            <person name="Lipzen A."/>
            <person name="Chen C."/>
            <person name="Yan M."/>
            <person name="Daum C."/>
            <person name="Ng V."/>
            <person name="Clum A."/>
            <person name="Steindorff A."/>
            <person name="Ohm R.A."/>
            <person name="Martin F."/>
            <person name="Silar P."/>
            <person name="Natvig D.O."/>
            <person name="Lalanne C."/>
            <person name="Gautier V."/>
            <person name="Ament-Velasquez S.L."/>
            <person name="Kruys A."/>
            <person name="Hutchinson M.I."/>
            <person name="Powell A.J."/>
            <person name="Barry K."/>
            <person name="Miller A.N."/>
            <person name="Grigoriev I.V."/>
            <person name="Debuchy R."/>
            <person name="Gladieux P."/>
            <person name="Hiltunen Thoren M."/>
            <person name="Johannesson H."/>
        </authorList>
    </citation>
    <scope>NUCLEOTIDE SEQUENCE</scope>
    <source>
        <strain evidence="9">PSN309</strain>
    </source>
</reference>
<evidence type="ECO:0000256" key="6">
    <source>
        <dbReference type="PROSITE-ProRule" id="PRU00239"/>
    </source>
</evidence>
<feature type="compositionally biased region" description="Basic and acidic residues" evidence="7">
    <location>
        <begin position="960"/>
        <end position="979"/>
    </location>
</feature>
<dbReference type="PRINTS" id="PR00704">
    <property type="entry name" value="CALPAIN"/>
</dbReference>
<keyword evidence="4 6" id="KW-0788">Thiol protease</keyword>
<keyword evidence="10" id="KW-1185">Reference proteome</keyword>
<accession>A0AAN7AN58</accession>
<proteinExistence type="inferred from homology"/>
<dbReference type="FunFam" id="3.90.70.10:FF:000072">
    <property type="entry name" value="Cysteine proteinase"/>
    <property type="match status" value="1"/>
</dbReference>
<feature type="compositionally biased region" description="Low complexity" evidence="7">
    <location>
        <begin position="838"/>
        <end position="847"/>
    </location>
</feature>
<feature type="region of interest" description="Disordered" evidence="7">
    <location>
        <begin position="673"/>
        <end position="697"/>
    </location>
</feature>
<protein>
    <submittedName>
        <fullName evidence="9">Calpain-1 catalytic subunit</fullName>
    </submittedName>
</protein>
<feature type="compositionally biased region" description="Basic residues" evidence="7">
    <location>
        <begin position="163"/>
        <end position="172"/>
    </location>
</feature>
<feature type="compositionally biased region" description="Basic and acidic residues" evidence="7">
    <location>
        <begin position="909"/>
        <end position="921"/>
    </location>
</feature>
<evidence type="ECO:0000256" key="5">
    <source>
        <dbReference type="PIRSR" id="PIRSR622684-1"/>
    </source>
</evidence>
<evidence type="ECO:0000313" key="10">
    <source>
        <dbReference type="Proteomes" id="UP001302126"/>
    </source>
</evidence>
<feature type="active site" evidence="5 6">
    <location>
        <position position="259"/>
    </location>
</feature>
<evidence type="ECO:0000313" key="9">
    <source>
        <dbReference type="EMBL" id="KAK4191545.1"/>
    </source>
</evidence>
<evidence type="ECO:0000256" key="7">
    <source>
        <dbReference type="SAM" id="MobiDB-lite"/>
    </source>
</evidence>
<dbReference type="PROSITE" id="PS50203">
    <property type="entry name" value="CALPAIN_CAT"/>
    <property type="match status" value="1"/>
</dbReference>
<feature type="compositionally biased region" description="Basic and acidic residues" evidence="7">
    <location>
        <begin position="799"/>
        <end position="832"/>
    </location>
</feature>
<reference evidence="9" key="2">
    <citation type="submission" date="2023-05" db="EMBL/GenBank/DDBJ databases">
        <authorList>
            <consortium name="Lawrence Berkeley National Laboratory"/>
            <person name="Steindorff A."/>
            <person name="Hensen N."/>
            <person name="Bonometti L."/>
            <person name="Westerberg I."/>
            <person name="Brannstrom I.O."/>
            <person name="Guillou S."/>
            <person name="Cros-Aarteil S."/>
            <person name="Calhoun S."/>
            <person name="Haridas S."/>
            <person name="Kuo A."/>
            <person name="Mondo S."/>
            <person name="Pangilinan J."/>
            <person name="Riley R."/>
            <person name="Labutti K."/>
            <person name="Andreopoulos B."/>
            <person name="Lipzen A."/>
            <person name="Chen C."/>
            <person name="Yanf M."/>
            <person name="Daum C."/>
            <person name="Ng V."/>
            <person name="Clum A."/>
            <person name="Ohm R."/>
            <person name="Martin F."/>
            <person name="Silar P."/>
            <person name="Natvig D."/>
            <person name="Lalanne C."/>
            <person name="Gautier V."/>
            <person name="Ament-Velasquez S.L."/>
            <person name="Kruys A."/>
            <person name="Hutchinson M.I."/>
            <person name="Powell A.J."/>
            <person name="Barry K."/>
            <person name="Miller A.N."/>
            <person name="Grigoriev I.V."/>
            <person name="Debuchy R."/>
            <person name="Gladieux P."/>
            <person name="Thoren M.H."/>
            <person name="Johannesson H."/>
        </authorList>
    </citation>
    <scope>NUCLEOTIDE SEQUENCE</scope>
    <source>
        <strain evidence="9">PSN309</strain>
    </source>
</reference>
<feature type="domain" description="Calpain catalytic" evidence="8">
    <location>
        <begin position="230"/>
        <end position="528"/>
    </location>
</feature>
<comment type="caution">
    <text evidence="9">The sequence shown here is derived from an EMBL/GenBank/DDBJ whole genome shotgun (WGS) entry which is preliminary data.</text>
</comment>
<keyword evidence="3 6" id="KW-0378">Hydrolase</keyword>
<feature type="compositionally biased region" description="Basic and acidic residues" evidence="7">
    <location>
        <begin position="725"/>
        <end position="757"/>
    </location>
</feature>
<gene>
    <name evidence="9" type="ORF">QBC35DRAFT_459950</name>
</gene>
<feature type="region of interest" description="Disordered" evidence="7">
    <location>
        <begin position="716"/>
        <end position="921"/>
    </location>
</feature>
<dbReference type="SUPFAM" id="SSF54001">
    <property type="entry name" value="Cysteine proteinases"/>
    <property type="match status" value="1"/>
</dbReference>
<name>A0AAN7AN58_9PEZI</name>
<dbReference type="SMART" id="SM00230">
    <property type="entry name" value="CysPc"/>
    <property type="match status" value="1"/>
</dbReference>
<dbReference type="InterPro" id="IPR036213">
    <property type="entry name" value="Calpain_III_sf"/>
</dbReference>
<feature type="compositionally biased region" description="Basic residues" evidence="7">
    <location>
        <begin position="986"/>
        <end position="1006"/>
    </location>
</feature>
<feature type="active site" evidence="5 6">
    <location>
        <position position="472"/>
    </location>
</feature>
<dbReference type="Pfam" id="PF00648">
    <property type="entry name" value="Peptidase_C2"/>
    <property type="match status" value="2"/>
</dbReference>
<feature type="compositionally biased region" description="Basic and acidic residues" evidence="7">
    <location>
        <begin position="1168"/>
        <end position="1191"/>
    </location>
</feature>
<dbReference type="GO" id="GO:0006508">
    <property type="term" value="P:proteolysis"/>
    <property type="evidence" value="ECO:0007669"/>
    <property type="project" value="UniProtKB-KW"/>
</dbReference>
<dbReference type="EMBL" id="MU864358">
    <property type="protein sequence ID" value="KAK4191545.1"/>
    <property type="molecule type" value="Genomic_DNA"/>
</dbReference>
<dbReference type="SUPFAM" id="SSF49758">
    <property type="entry name" value="Calpain large subunit, middle domain (domain III)"/>
    <property type="match status" value="1"/>
</dbReference>
<feature type="active site" evidence="5 6">
    <location>
        <position position="452"/>
    </location>
</feature>
<dbReference type="InterPro" id="IPR038765">
    <property type="entry name" value="Papain-like_cys_pep_sf"/>
</dbReference>
<dbReference type="PANTHER" id="PTHR10183:SF379">
    <property type="entry name" value="CALPAIN-5"/>
    <property type="match status" value="1"/>
</dbReference>
<dbReference type="PANTHER" id="PTHR10183">
    <property type="entry name" value="CALPAIN"/>
    <property type="match status" value="1"/>
</dbReference>
<evidence type="ECO:0000256" key="2">
    <source>
        <dbReference type="ARBA" id="ARBA00022670"/>
    </source>
</evidence>